<evidence type="ECO:0000256" key="1">
    <source>
        <dbReference type="SAM" id="MobiDB-lite"/>
    </source>
</evidence>
<feature type="region of interest" description="Disordered" evidence="1">
    <location>
        <begin position="39"/>
        <end position="86"/>
    </location>
</feature>
<name>A0AAE1DGY1_9GAST</name>
<dbReference type="AlphaFoldDB" id="A0AAE1DGY1"/>
<reference evidence="2" key="1">
    <citation type="journal article" date="2023" name="G3 (Bethesda)">
        <title>A reference genome for the long-term kleptoplast-retaining sea slug Elysia crispata morphotype clarki.</title>
        <authorList>
            <person name="Eastman K.E."/>
            <person name="Pendleton A.L."/>
            <person name="Shaikh M.A."/>
            <person name="Suttiyut T."/>
            <person name="Ogas R."/>
            <person name="Tomko P."/>
            <person name="Gavelis G."/>
            <person name="Widhalm J.R."/>
            <person name="Wisecaver J.H."/>
        </authorList>
    </citation>
    <scope>NUCLEOTIDE SEQUENCE</scope>
    <source>
        <strain evidence="2">ECLA1</strain>
    </source>
</reference>
<feature type="compositionally biased region" description="Basic and acidic residues" evidence="1">
    <location>
        <begin position="66"/>
        <end position="77"/>
    </location>
</feature>
<dbReference type="Proteomes" id="UP001283361">
    <property type="component" value="Unassembled WGS sequence"/>
</dbReference>
<comment type="caution">
    <text evidence="2">The sequence shown here is derived from an EMBL/GenBank/DDBJ whole genome shotgun (WGS) entry which is preliminary data.</text>
</comment>
<accession>A0AAE1DGY1</accession>
<dbReference type="EMBL" id="JAWDGP010003865">
    <property type="protein sequence ID" value="KAK3770177.1"/>
    <property type="molecule type" value="Genomic_DNA"/>
</dbReference>
<evidence type="ECO:0000313" key="3">
    <source>
        <dbReference type="Proteomes" id="UP001283361"/>
    </source>
</evidence>
<evidence type="ECO:0000313" key="2">
    <source>
        <dbReference type="EMBL" id="KAK3770177.1"/>
    </source>
</evidence>
<keyword evidence="3" id="KW-1185">Reference proteome</keyword>
<gene>
    <name evidence="2" type="ORF">RRG08_038688</name>
</gene>
<proteinExistence type="predicted"/>
<organism evidence="2 3">
    <name type="scientific">Elysia crispata</name>
    <name type="common">lettuce slug</name>
    <dbReference type="NCBI Taxonomy" id="231223"/>
    <lineage>
        <taxon>Eukaryota</taxon>
        <taxon>Metazoa</taxon>
        <taxon>Spiralia</taxon>
        <taxon>Lophotrochozoa</taxon>
        <taxon>Mollusca</taxon>
        <taxon>Gastropoda</taxon>
        <taxon>Heterobranchia</taxon>
        <taxon>Euthyneura</taxon>
        <taxon>Panpulmonata</taxon>
        <taxon>Sacoglossa</taxon>
        <taxon>Placobranchoidea</taxon>
        <taxon>Plakobranchidae</taxon>
        <taxon>Elysia</taxon>
    </lineage>
</organism>
<sequence length="86" mass="9488">MQGAKSGRPVARLGTTQRARLLLTVRGLVYTTQHRDYWPQWAGGSGPRQASGSPDLMGGHQNNTREVPHGLEWRQTEDLATQASSF</sequence>
<protein>
    <submittedName>
        <fullName evidence="2">Uncharacterized protein</fullName>
    </submittedName>
</protein>